<dbReference type="AlphaFoldDB" id="A0A450Y2V5"/>
<name>A0A450Y2V5_9GAMM</name>
<dbReference type="EMBL" id="CAADFO010000140">
    <property type="protein sequence ID" value="VFK33146.1"/>
    <property type="molecule type" value="Genomic_DNA"/>
</dbReference>
<evidence type="ECO:0000313" key="3">
    <source>
        <dbReference type="EMBL" id="VFK77507.1"/>
    </source>
</evidence>
<sequence>MLEKVERRHREKYCVHISGLLHRKQYTGVSQSITTLGNGGSFAPRTGAFQNGHLGFGSTGNWGDSTYRFSLTFEHSYRDLVLGFTSLQNQPPPDEGWGLDNVNVSLNH</sequence>
<accession>A0A450Y2V5</accession>
<proteinExistence type="predicted"/>
<reference evidence="2" key="1">
    <citation type="submission" date="2019-02" db="EMBL/GenBank/DDBJ databases">
        <authorList>
            <person name="Gruber-Vodicka R. H."/>
            <person name="Seah K. B. B."/>
        </authorList>
    </citation>
    <scope>NUCLEOTIDE SEQUENCE</scope>
    <source>
        <strain evidence="1">BECK_BZ197</strain>
        <strain evidence="3">BECK_BZ198</strain>
        <strain evidence="2">BECK_BZ199</strain>
    </source>
</reference>
<evidence type="ECO:0000313" key="2">
    <source>
        <dbReference type="EMBL" id="VFK35870.1"/>
    </source>
</evidence>
<evidence type="ECO:0000313" key="1">
    <source>
        <dbReference type="EMBL" id="VFK33146.1"/>
    </source>
</evidence>
<protein>
    <submittedName>
        <fullName evidence="2">Uncharacterized protein</fullName>
    </submittedName>
</protein>
<dbReference type="EMBL" id="CAADFQ010000155">
    <property type="protein sequence ID" value="VFK35870.1"/>
    <property type="molecule type" value="Genomic_DNA"/>
</dbReference>
<organism evidence="2">
    <name type="scientific">Candidatus Kentrum sp. MB</name>
    <dbReference type="NCBI Taxonomy" id="2138164"/>
    <lineage>
        <taxon>Bacteria</taxon>
        <taxon>Pseudomonadati</taxon>
        <taxon>Pseudomonadota</taxon>
        <taxon>Gammaproteobacteria</taxon>
        <taxon>Candidatus Kentrum</taxon>
    </lineage>
</organism>
<gene>
    <name evidence="1" type="ORF">BECKMB1821G_GA0114241_11401</name>
    <name evidence="3" type="ORF">BECKMB1821H_GA0114242_11505</name>
    <name evidence="2" type="ORF">BECKMB1821I_GA0114274_11555</name>
</gene>
<dbReference type="EMBL" id="CAADGH010000150">
    <property type="protein sequence ID" value="VFK77507.1"/>
    <property type="molecule type" value="Genomic_DNA"/>
</dbReference>